<dbReference type="InterPro" id="IPR004474">
    <property type="entry name" value="LytR_CpsA_psr"/>
</dbReference>
<dbReference type="PANTHER" id="PTHR33392:SF6">
    <property type="entry name" value="POLYISOPRENYL-TEICHOIC ACID--PEPTIDOGLYCAN TEICHOIC ACID TRANSFERASE TAGU"/>
    <property type="match status" value="1"/>
</dbReference>
<feature type="domain" description="Cell envelope-related transcriptional attenuator" evidence="2">
    <location>
        <begin position="98"/>
        <end position="255"/>
    </location>
</feature>
<organism evidence="3 4">
    <name type="scientific">Blautia pseudococcoides</name>
    <dbReference type="NCBI Taxonomy" id="1796616"/>
    <lineage>
        <taxon>Bacteria</taxon>
        <taxon>Bacillati</taxon>
        <taxon>Bacillota</taxon>
        <taxon>Clostridia</taxon>
        <taxon>Lachnospirales</taxon>
        <taxon>Lachnospiraceae</taxon>
        <taxon>Blautia</taxon>
    </lineage>
</organism>
<comment type="similarity">
    <text evidence="1">Belongs to the LytR/CpsA/Psr (LCP) family.</text>
</comment>
<gene>
    <name evidence="3" type="ORF">A4V09_05305</name>
</gene>
<dbReference type="AlphaFoldDB" id="A0A1C7I6A1"/>
<evidence type="ECO:0000313" key="3">
    <source>
        <dbReference type="EMBL" id="ANU75227.1"/>
    </source>
</evidence>
<protein>
    <recommendedName>
        <fullName evidence="2">Cell envelope-related transcriptional attenuator domain-containing protein</fullName>
    </recommendedName>
</protein>
<proteinExistence type="inferred from homology"/>
<dbReference type="Pfam" id="PF03816">
    <property type="entry name" value="LytR_cpsA_psr"/>
    <property type="match status" value="1"/>
</dbReference>
<reference evidence="3" key="1">
    <citation type="submission" date="2017-04" db="EMBL/GenBank/DDBJ databases">
        <title>Complete Genome Sequences of Twelve Strains of a Stable Defined Moderately Diverse Mouse Microbiota 2 (sDMDMm2).</title>
        <authorList>
            <person name="Uchimura Y."/>
            <person name="Wyss M."/>
            <person name="Brugiroux S."/>
            <person name="Limenitakis J.P."/>
            <person name="Stecher B."/>
            <person name="McCoy K.D."/>
            <person name="Macpherson A.J."/>
        </authorList>
    </citation>
    <scope>NUCLEOTIDE SEQUENCE</scope>
    <source>
        <strain evidence="3">YL58</strain>
    </source>
</reference>
<dbReference type="NCBIfam" id="TIGR00350">
    <property type="entry name" value="lytR_cpsA_psr"/>
    <property type="match status" value="1"/>
</dbReference>
<dbReference type="Gene3D" id="3.40.630.190">
    <property type="entry name" value="LCP protein"/>
    <property type="match status" value="1"/>
</dbReference>
<dbReference type="RefSeq" id="WP_065541437.1">
    <property type="nucleotide sequence ID" value="NZ_CP015405.2"/>
</dbReference>
<evidence type="ECO:0000259" key="2">
    <source>
        <dbReference type="Pfam" id="PF03816"/>
    </source>
</evidence>
<evidence type="ECO:0000256" key="1">
    <source>
        <dbReference type="ARBA" id="ARBA00006068"/>
    </source>
</evidence>
<name>A0A1C7I6A1_9FIRM</name>
<dbReference type="PANTHER" id="PTHR33392">
    <property type="entry name" value="POLYISOPRENYL-TEICHOIC ACID--PEPTIDOGLYCAN TEICHOIC ACID TRANSFERASE TAGU"/>
    <property type="match status" value="1"/>
</dbReference>
<dbReference type="OrthoDB" id="3172933at2"/>
<dbReference type="KEGG" id="byl:A4V09_05305"/>
<accession>A0A1C7I6A1</accession>
<sequence>MKSKEKKRLVVIFSVILLLLLAGAVLVYVVKNNSRAKTVADNMKKSTGASVSQASDDTITYDGKKYEYNKNLTNILFMGVDKKETVTLKDTPGVAGQADCVMIISLDKESQTARILQVSRDSMTDIDIYDASGNYYTSVNAQLATQYAYGNGEQSSCWAMKKTVSELLFDLPIDGYVSLNIDAISTMNDAVGGVEITIPEDYTAIDPAFVKGETVKLSGEQAEKYVRYRDTDVQGSNNGRMQRQVQYIPALISSLRNRVGAAGDYYEAFYPVIKPYLVTDLNADQINDLARYQLDDSGTQYAPGEAVAGAEHEEFYVNDEELQKILIEMFYKLRE</sequence>
<dbReference type="EMBL" id="CP015405">
    <property type="protein sequence ID" value="ANU75227.1"/>
    <property type="molecule type" value="Genomic_DNA"/>
</dbReference>
<dbReference type="Proteomes" id="UP000092574">
    <property type="component" value="Chromosome"/>
</dbReference>
<keyword evidence="4" id="KW-1185">Reference proteome</keyword>
<dbReference type="STRING" id="1796616.A4V09_05305"/>
<evidence type="ECO:0000313" key="4">
    <source>
        <dbReference type="Proteomes" id="UP000092574"/>
    </source>
</evidence>
<dbReference type="InterPro" id="IPR050922">
    <property type="entry name" value="LytR/CpsA/Psr_CW_biosynth"/>
</dbReference>